<dbReference type="EMBL" id="JAVXUP010001034">
    <property type="protein sequence ID" value="KAK3016959.1"/>
    <property type="molecule type" value="Genomic_DNA"/>
</dbReference>
<organism evidence="2 3">
    <name type="scientific">Escallonia herrerae</name>
    <dbReference type="NCBI Taxonomy" id="1293975"/>
    <lineage>
        <taxon>Eukaryota</taxon>
        <taxon>Viridiplantae</taxon>
        <taxon>Streptophyta</taxon>
        <taxon>Embryophyta</taxon>
        <taxon>Tracheophyta</taxon>
        <taxon>Spermatophyta</taxon>
        <taxon>Magnoliopsida</taxon>
        <taxon>eudicotyledons</taxon>
        <taxon>Gunneridae</taxon>
        <taxon>Pentapetalae</taxon>
        <taxon>asterids</taxon>
        <taxon>campanulids</taxon>
        <taxon>Escalloniales</taxon>
        <taxon>Escalloniaceae</taxon>
        <taxon>Escallonia</taxon>
    </lineage>
</organism>
<accession>A0AA88VZA5</accession>
<evidence type="ECO:0000259" key="1">
    <source>
        <dbReference type="Pfam" id="PF07059"/>
    </source>
</evidence>
<dbReference type="Pfam" id="PF07059">
    <property type="entry name" value="EDR2_C"/>
    <property type="match status" value="2"/>
</dbReference>
<proteinExistence type="predicted"/>
<name>A0AA88VZA5_9ASTE</name>
<dbReference type="AlphaFoldDB" id="A0AA88VZA5"/>
<sequence length="308" mass="34151">MVGDRLWGAQNCAVYIIKFSVVFNASPSWYYSATRGISPRLFCHPFSFGLSWKRQVDKAQQRGLSQGITSWKYGCQLANSDGENAQKWIERVKSEDAVPLLNAENCPNCWASPPGDNFKVRGPEYFSTKAKIPGDKPFVWAFNLQLPNKENYSAVAYFVATEPIPEGSLMEQFLKGDDGWRAGYLHNRPDTYKYSVAENFIEADIDFGSSMVASAIVHLTFGYLITLAVDIAFLIEGQAEYELPERTLGAVRFSELSIASARPLKLPSDGSAGSLAWLFPTYSSENGPVFGSSHVKGGDKEEHVDNVK</sequence>
<dbReference type="InterPro" id="IPR009769">
    <property type="entry name" value="EDR2_C"/>
</dbReference>
<dbReference type="InterPro" id="IPR045096">
    <property type="entry name" value="EDR2-like"/>
</dbReference>
<feature type="domain" description="Protein ENHANCED DISEASE RESISTANCE 2 C-terminal" evidence="1">
    <location>
        <begin position="136"/>
        <end position="182"/>
    </location>
</feature>
<protein>
    <recommendedName>
        <fullName evidence="1">Protein ENHANCED DISEASE RESISTANCE 2 C-terminal domain-containing protein</fullName>
    </recommendedName>
</protein>
<dbReference type="PANTHER" id="PTHR12136">
    <property type="entry name" value="ENHANCED DISEASE RESISTANCE-RELATED"/>
    <property type="match status" value="1"/>
</dbReference>
<gene>
    <name evidence="2" type="ORF">RJ639_007855</name>
</gene>
<evidence type="ECO:0000313" key="3">
    <source>
        <dbReference type="Proteomes" id="UP001188597"/>
    </source>
</evidence>
<dbReference type="PANTHER" id="PTHR12136:SF101">
    <property type="entry name" value="ENHANCED DISEASE RESISTANCE-LIKE PROTEIN (DUF1336)"/>
    <property type="match status" value="1"/>
</dbReference>
<feature type="domain" description="Protein ENHANCED DISEASE RESISTANCE 2 C-terminal" evidence="1">
    <location>
        <begin position="191"/>
        <end position="256"/>
    </location>
</feature>
<keyword evidence="3" id="KW-1185">Reference proteome</keyword>
<dbReference type="Proteomes" id="UP001188597">
    <property type="component" value="Unassembled WGS sequence"/>
</dbReference>
<comment type="caution">
    <text evidence="2">The sequence shown here is derived from an EMBL/GenBank/DDBJ whole genome shotgun (WGS) entry which is preliminary data.</text>
</comment>
<reference evidence="2" key="1">
    <citation type="submission" date="2022-12" db="EMBL/GenBank/DDBJ databases">
        <title>Draft genome assemblies for two species of Escallonia (Escalloniales).</title>
        <authorList>
            <person name="Chanderbali A."/>
            <person name="Dervinis C."/>
            <person name="Anghel I."/>
            <person name="Soltis D."/>
            <person name="Soltis P."/>
            <person name="Zapata F."/>
        </authorList>
    </citation>
    <scope>NUCLEOTIDE SEQUENCE</scope>
    <source>
        <strain evidence="2">UCBG64.0493</strain>
        <tissue evidence="2">Leaf</tissue>
    </source>
</reference>
<evidence type="ECO:0000313" key="2">
    <source>
        <dbReference type="EMBL" id="KAK3016959.1"/>
    </source>
</evidence>